<protein>
    <recommendedName>
        <fullName evidence="1">ISXO2-like transposase domain-containing protein</fullName>
    </recommendedName>
</protein>
<keyword evidence="3" id="KW-1185">Reference proteome</keyword>
<feature type="domain" description="ISXO2-like transposase" evidence="1">
    <location>
        <begin position="2"/>
        <end position="106"/>
    </location>
</feature>
<comment type="caution">
    <text evidence="2">The sequence shown here is derived from an EMBL/GenBank/DDBJ whole genome shotgun (WGS) entry which is preliminary data.</text>
</comment>
<gene>
    <name evidence="2" type="ORF">BLNAU_4640</name>
</gene>
<dbReference type="InterPro" id="IPR053164">
    <property type="entry name" value="IS1016-like_transposase"/>
</dbReference>
<organism evidence="2 3">
    <name type="scientific">Blattamonas nauphoetae</name>
    <dbReference type="NCBI Taxonomy" id="2049346"/>
    <lineage>
        <taxon>Eukaryota</taxon>
        <taxon>Metamonada</taxon>
        <taxon>Preaxostyla</taxon>
        <taxon>Oxymonadida</taxon>
        <taxon>Blattamonas</taxon>
    </lineage>
</organism>
<sequence>MGITQRQSYVVTGVERHSIGQGRCFIVPVPRRSAEILIPLIYKYIRPGSTIHSVEWRAYAQIDPEYRHLTLNHSVQYKNPATDACTNMIEGFVTVPASSFSLLVYSSCMGELCIGFRGVSFFDGFNRLERAGVPRLDWMGNWNILNFHLNLQRLGRLWGENWRTFE</sequence>
<proteinExistence type="predicted"/>
<reference evidence="2 3" key="1">
    <citation type="journal article" date="2022" name="bioRxiv">
        <title>Genomics of Preaxostyla Flagellates Illuminates Evolutionary Transitions and the Path Towards Mitochondrial Loss.</title>
        <authorList>
            <person name="Novak L.V.F."/>
            <person name="Treitli S.C."/>
            <person name="Pyrih J."/>
            <person name="Halakuc P."/>
            <person name="Pipaliya S.V."/>
            <person name="Vacek V."/>
            <person name="Brzon O."/>
            <person name="Soukal P."/>
            <person name="Eme L."/>
            <person name="Dacks J.B."/>
            <person name="Karnkowska A."/>
            <person name="Elias M."/>
            <person name="Hampl V."/>
        </authorList>
    </citation>
    <scope>NUCLEOTIDE SEQUENCE [LARGE SCALE GENOMIC DNA]</scope>
    <source>
        <strain evidence="2">NAU3</strain>
        <tissue evidence="2">Gut</tissue>
    </source>
</reference>
<evidence type="ECO:0000313" key="2">
    <source>
        <dbReference type="EMBL" id="KAK2960423.1"/>
    </source>
</evidence>
<dbReference type="Pfam" id="PF12762">
    <property type="entry name" value="DDE_Tnp_IS1595"/>
    <property type="match status" value="1"/>
</dbReference>
<evidence type="ECO:0000313" key="3">
    <source>
        <dbReference type="Proteomes" id="UP001281761"/>
    </source>
</evidence>
<dbReference type="SMART" id="SM01126">
    <property type="entry name" value="DDE_Tnp_IS1595"/>
    <property type="match status" value="1"/>
</dbReference>
<evidence type="ECO:0000259" key="1">
    <source>
        <dbReference type="SMART" id="SM01126"/>
    </source>
</evidence>
<dbReference type="PANTHER" id="PTHR47163">
    <property type="entry name" value="DDE_TNP_IS1595 DOMAIN-CONTAINING PROTEIN"/>
    <property type="match status" value="1"/>
</dbReference>
<dbReference type="Proteomes" id="UP001281761">
    <property type="component" value="Unassembled WGS sequence"/>
</dbReference>
<dbReference type="InterPro" id="IPR024445">
    <property type="entry name" value="Tnp_ISXO2-like"/>
</dbReference>
<name>A0ABQ9Y9I4_9EUKA</name>
<dbReference type="PANTHER" id="PTHR47163:SF2">
    <property type="entry name" value="SI:DKEY-17M8.2"/>
    <property type="match status" value="1"/>
</dbReference>
<dbReference type="EMBL" id="JARBJD010000023">
    <property type="protein sequence ID" value="KAK2960423.1"/>
    <property type="molecule type" value="Genomic_DNA"/>
</dbReference>
<accession>A0ABQ9Y9I4</accession>